<dbReference type="AlphaFoldDB" id="A0A9W6YRY3"/>
<feature type="transmembrane region" description="Helical" evidence="12">
    <location>
        <begin position="112"/>
        <end position="133"/>
    </location>
</feature>
<keyword evidence="4 12" id="KW-0808">Transferase</keyword>
<dbReference type="PANTHER" id="PTHR11157">
    <property type="entry name" value="FATTY ACID ACYL TRANSFERASE-RELATED"/>
    <property type="match status" value="1"/>
</dbReference>
<dbReference type="Proteomes" id="UP001165063">
    <property type="component" value="Unassembled WGS sequence"/>
</dbReference>
<comment type="subcellular location">
    <subcellularLocation>
        <location evidence="1">Membrane</location>
        <topology evidence="1">Multi-pass membrane protein</topology>
    </subcellularLocation>
</comment>
<feature type="transmembrane region" description="Helical" evidence="12">
    <location>
        <begin position="237"/>
        <end position="257"/>
    </location>
</feature>
<comment type="similarity">
    <text evidence="2 12">Belongs to the ELO family.</text>
</comment>
<dbReference type="GO" id="GO:0034626">
    <property type="term" value="P:fatty acid elongation, polyunsaturated fatty acid"/>
    <property type="evidence" value="ECO:0007669"/>
    <property type="project" value="TreeGrafter"/>
</dbReference>
<evidence type="ECO:0000256" key="6">
    <source>
        <dbReference type="ARBA" id="ARBA00022832"/>
    </source>
</evidence>
<evidence type="ECO:0000256" key="8">
    <source>
        <dbReference type="ARBA" id="ARBA00023098"/>
    </source>
</evidence>
<evidence type="ECO:0000256" key="13">
    <source>
        <dbReference type="SAM" id="MobiDB-lite"/>
    </source>
</evidence>
<evidence type="ECO:0000256" key="4">
    <source>
        <dbReference type="ARBA" id="ARBA00022679"/>
    </source>
</evidence>
<feature type="transmembrane region" description="Helical" evidence="12">
    <location>
        <begin position="277"/>
        <end position="302"/>
    </location>
</feature>
<dbReference type="GO" id="GO:0009922">
    <property type="term" value="F:fatty acid elongase activity"/>
    <property type="evidence" value="ECO:0007669"/>
    <property type="project" value="UniProtKB-EC"/>
</dbReference>
<dbReference type="InterPro" id="IPR002076">
    <property type="entry name" value="ELO_fam"/>
</dbReference>
<dbReference type="GO" id="GO:0042761">
    <property type="term" value="P:very long-chain fatty acid biosynthetic process"/>
    <property type="evidence" value="ECO:0007669"/>
    <property type="project" value="TreeGrafter"/>
</dbReference>
<dbReference type="OrthoDB" id="434092at2759"/>
<keyword evidence="9 12" id="KW-0472">Membrane</keyword>
<dbReference type="EC" id="2.3.1.-" evidence="12"/>
<feature type="transmembrane region" description="Helical" evidence="12">
    <location>
        <begin position="206"/>
        <end position="225"/>
    </location>
</feature>
<keyword evidence="10 12" id="KW-0275">Fatty acid biosynthesis</keyword>
<reference evidence="14" key="1">
    <citation type="submission" date="2023-04" db="EMBL/GenBank/DDBJ databases">
        <title>Ambrosiozyma monospora NBRC 1965.</title>
        <authorList>
            <person name="Ichikawa N."/>
            <person name="Sato H."/>
            <person name="Tonouchi N."/>
        </authorList>
    </citation>
    <scope>NUCLEOTIDE SEQUENCE</scope>
    <source>
        <strain evidence="14">NBRC 1965</strain>
    </source>
</reference>
<keyword evidence="3 12" id="KW-0444">Lipid biosynthesis</keyword>
<keyword evidence="5 12" id="KW-0812">Transmembrane</keyword>
<feature type="transmembrane region" description="Helical" evidence="12">
    <location>
        <begin position="181"/>
        <end position="200"/>
    </location>
</feature>
<dbReference type="Pfam" id="PF01151">
    <property type="entry name" value="ELO"/>
    <property type="match status" value="1"/>
</dbReference>
<dbReference type="InterPro" id="IPR030457">
    <property type="entry name" value="ELO_CS"/>
</dbReference>
<evidence type="ECO:0000313" key="15">
    <source>
        <dbReference type="Proteomes" id="UP001165063"/>
    </source>
</evidence>
<name>A0A9W6YRY3_AMBMO</name>
<evidence type="ECO:0000256" key="2">
    <source>
        <dbReference type="ARBA" id="ARBA00007263"/>
    </source>
</evidence>
<keyword evidence="7 12" id="KW-1133">Transmembrane helix</keyword>
<feature type="region of interest" description="Disordered" evidence="13">
    <location>
        <begin position="339"/>
        <end position="364"/>
    </location>
</feature>
<protein>
    <recommendedName>
        <fullName evidence="12">Elongation of fatty acids protein</fullName>
        <ecNumber evidence="12">2.3.1.-</ecNumber>
    </recommendedName>
</protein>
<sequence length="364" mass="41444">MATPESAPLDLNISAINGFELPFPIPTPSWDHPFGFNLFQHFDFIVSKLTNSNFVPSKFEFVPGEYPLTTPIPVFALIALYYTLVFGGRAILRATNAKPLILNGPFQIHNAILTSVSFVLVVLMAEQLIPMIYHHGLFYAICDHGAWTQEMVTLYYLNYLVKFVEFIDTLFLVVKGKKLTFLHTYHHGATALLCYTQLIGLTSISWVPITLNLSVHVVMYFYYFLAARGIHVWWKEWVTRFQILQFILDLGFIYFATYQKVVHDYCPDLLPYCGNCAGTSLATISGCAIISSYLVLFIAFYIEVYTKKSKKAKVVKRVRGGVAAKVNEYVLLDKKTLQQNYDSNTGSPLPEPRRGNLRERSRKD</sequence>
<evidence type="ECO:0000256" key="1">
    <source>
        <dbReference type="ARBA" id="ARBA00004141"/>
    </source>
</evidence>
<accession>A0A9W6YRY3</accession>
<evidence type="ECO:0000256" key="5">
    <source>
        <dbReference type="ARBA" id="ARBA00022692"/>
    </source>
</evidence>
<keyword evidence="6 12" id="KW-0276">Fatty acid metabolism</keyword>
<evidence type="ECO:0000256" key="7">
    <source>
        <dbReference type="ARBA" id="ARBA00022989"/>
    </source>
</evidence>
<feature type="compositionally biased region" description="Basic and acidic residues" evidence="13">
    <location>
        <begin position="351"/>
        <end position="364"/>
    </location>
</feature>
<comment type="catalytic activity">
    <reaction evidence="12">
        <text>an acyl-CoA + malonyl-CoA + H(+) = a 3-oxoacyl-CoA + CO2 + CoA</text>
        <dbReference type="Rhea" id="RHEA:50252"/>
        <dbReference type="ChEBI" id="CHEBI:15378"/>
        <dbReference type="ChEBI" id="CHEBI:16526"/>
        <dbReference type="ChEBI" id="CHEBI:57287"/>
        <dbReference type="ChEBI" id="CHEBI:57384"/>
        <dbReference type="ChEBI" id="CHEBI:58342"/>
        <dbReference type="ChEBI" id="CHEBI:90726"/>
    </reaction>
    <physiologicalReaction direction="left-to-right" evidence="12">
        <dbReference type="Rhea" id="RHEA:50253"/>
    </physiologicalReaction>
</comment>
<feature type="transmembrane region" description="Helical" evidence="12">
    <location>
        <begin position="72"/>
        <end position="92"/>
    </location>
</feature>
<keyword evidence="8 12" id="KW-0443">Lipid metabolism</keyword>
<evidence type="ECO:0000256" key="11">
    <source>
        <dbReference type="ARBA" id="ARBA00047375"/>
    </source>
</evidence>
<dbReference type="PROSITE" id="PS01188">
    <property type="entry name" value="ELO"/>
    <property type="match status" value="1"/>
</dbReference>
<keyword evidence="15" id="KW-1185">Reference proteome</keyword>
<evidence type="ECO:0000256" key="9">
    <source>
        <dbReference type="ARBA" id="ARBA00023136"/>
    </source>
</evidence>
<evidence type="ECO:0000313" key="14">
    <source>
        <dbReference type="EMBL" id="GMG20792.1"/>
    </source>
</evidence>
<evidence type="ECO:0000256" key="3">
    <source>
        <dbReference type="ARBA" id="ARBA00022516"/>
    </source>
</evidence>
<dbReference type="GO" id="GO:0034625">
    <property type="term" value="P:fatty acid elongation, monounsaturated fatty acid"/>
    <property type="evidence" value="ECO:0007669"/>
    <property type="project" value="TreeGrafter"/>
</dbReference>
<comment type="caution">
    <text evidence="14">The sequence shown here is derived from an EMBL/GenBank/DDBJ whole genome shotgun (WGS) entry which is preliminary data.</text>
</comment>
<dbReference type="GO" id="GO:0019367">
    <property type="term" value="P:fatty acid elongation, saturated fatty acid"/>
    <property type="evidence" value="ECO:0007669"/>
    <property type="project" value="TreeGrafter"/>
</dbReference>
<dbReference type="GO" id="GO:0030148">
    <property type="term" value="P:sphingolipid biosynthetic process"/>
    <property type="evidence" value="ECO:0007669"/>
    <property type="project" value="TreeGrafter"/>
</dbReference>
<evidence type="ECO:0000256" key="10">
    <source>
        <dbReference type="ARBA" id="ARBA00023160"/>
    </source>
</evidence>
<feature type="transmembrane region" description="Helical" evidence="12">
    <location>
        <begin position="153"/>
        <end position="174"/>
    </location>
</feature>
<proteinExistence type="inferred from homology"/>
<organism evidence="14 15">
    <name type="scientific">Ambrosiozyma monospora</name>
    <name type="common">Yeast</name>
    <name type="synonym">Endomycopsis monosporus</name>
    <dbReference type="NCBI Taxonomy" id="43982"/>
    <lineage>
        <taxon>Eukaryota</taxon>
        <taxon>Fungi</taxon>
        <taxon>Dikarya</taxon>
        <taxon>Ascomycota</taxon>
        <taxon>Saccharomycotina</taxon>
        <taxon>Pichiomycetes</taxon>
        <taxon>Pichiales</taxon>
        <taxon>Pichiaceae</taxon>
        <taxon>Ambrosiozyma</taxon>
    </lineage>
</organism>
<gene>
    <name evidence="14" type="ORF">Amon01_000149900</name>
</gene>
<evidence type="ECO:0000256" key="12">
    <source>
        <dbReference type="RuleBase" id="RU361115"/>
    </source>
</evidence>
<dbReference type="GO" id="GO:0005789">
    <property type="term" value="C:endoplasmic reticulum membrane"/>
    <property type="evidence" value="ECO:0007669"/>
    <property type="project" value="TreeGrafter"/>
</dbReference>
<dbReference type="PANTHER" id="PTHR11157:SF134">
    <property type="entry name" value="ELONGATION OF FATTY ACIDS PROTEIN 1-RELATED"/>
    <property type="match status" value="1"/>
</dbReference>
<comment type="catalytic activity">
    <reaction evidence="11">
        <text>a very-long-chain acyl-CoA + malonyl-CoA + H(+) = a very-long-chain 3-oxoacyl-CoA + CO2 + CoA</text>
        <dbReference type="Rhea" id="RHEA:32727"/>
        <dbReference type="ChEBI" id="CHEBI:15378"/>
        <dbReference type="ChEBI" id="CHEBI:16526"/>
        <dbReference type="ChEBI" id="CHEBI:57287"/>
        <dbReference type="ChEBI" id="CHEBI:57384"/>
        <dbReference type="ChEBI" id="CHEBI:90725"/>
        <dbReference type="ChEBI" id="CHEBI:90736"/>
        <dbReference type="EC" id="2.3.1.199"/>
    </reaction>
</comment>
<dbReference type="EMBL" id="BSXU01000469">
    <property type="protein sequence ID" value="GMG20792.1"/>
    <property type="molecule type" value="Genomic_DNA"/>
</dbReference>